<comment type="caution">
    <text evidence="1">The sequence shown here is derived from an EMBL/GenBank/DDBJ whole genome shotgun (WGS) entry which is preliminary data.</text>
</comment>
<reference evidence="1 2" key="1">
    <citation type="submission" date="2016-11" db="EMBL/GenBank/DDBJ databases">
        <title>The macronuclear genome of Stentor coeruleus: a giant cell with tiny introns.</title>
        <authorList>
            <person name="Slabodnick M."/>
            <person name="Ruby J.G."/>
            <person name="Reiff S.B."/>
            <person name="Swart E.C."/>
            <person name="Gosai S."/>
            <person name="Prabakaran S."/>
            <person name="Witkowska E."/>
            <person name="Larue G.E."/>
            <person name="Fisher S."/>
            <person name="Freeman R.M."/>
            <person name="Gunawardena J."/>
            <person name="Chu W."/>
            <person name="Stover N.A."/>
            <person name="Gregory B.D."/>
            <person name="Nowacki M."/>
            <person name="Derisi J."/>
            <person name="Roy S.W."/>
            <person name="Marshall W.F."/>
            <person name="Sood P."/>
        </authorList>
    </citation>
    <scope>NUCLEOTIDE SEQUENCE [LARGE SCALE GENOMIC DNA]</scope>
    <source>
        <strain evidence="1">WM001</strain>
    </source>
</reference>
<name>A0A1R2BP71_9CILI</name>
<dbReference type="EMBL" id="MPUH01000517">
    <property type="protein sequence ID" value="OMJ78537.1"/>
    <property type="molecule type" value="Genomic_DNA"/>
</dbReference>
<dbReference type="Proteomes" id="UP000187209">
    <property type="component" value="Unassembled WGS sequence"/>
</dbReference>
<dbReference type="Gene3D" id="3.40.50.410">
    <property type="entry name" value="von Willebrand factor, type A domain"/>
    <property type="match status" value="1"/>
</dbReference>
<dbReference type="OrthoDB" id="109543at2759"/>
<protein>
    <recommendedName>
        <fullName evidence="3">VWFA domain-containing protein</fullName>
    </recommendedName>
</protein>
<sequence length="1131" mass="127714">MDTFCSVKGCDKVANFICSVDTSHKYCSEHSAMHNSEFPEHGESAVLDQHVSENTANSILQVVFLLDITGSMGSQIEGVKLMISEFCKVDRPSVDVHIWTYTETSNACYVSKSPINLKSEGLVNYAKSIKLACPPDFPEVTGASGGDGPENVVAGVASLLDSFNSSDNLLCFIITDDSPHHKCYGNSGEALAEREWLTKKEFENIDIFAILNEVLESLNVTFIPVLYGSSCNNVWYQQATIASEGVVLCPNNSDSVILASGLGALLDAFQKLSVYRDVQLAAQIDMEKLSKGFSLLLINEEEFEIFEEDPGESIKVTKVWPKTNGAKELEAQLLGLFATTCNRFSGKKASKRCRAVNSQHISSSIRVVVLSMLYAIDSKFQNKDKLHECVVVLQDFLEKSTDDKAKWEAKLLNQFISELESVKEKLSVVQVPAGEAIQPVKCVLTLESALEYLQGLSQDPVTESEISAWMEIVLQLCMCRLMFVNFPLDVFGKPDFADAWSASIRYIEQATVLSAFSALQIRELPACVYRDPVTRRENNTAIILAHPNDLQLSAIYKSLSAFPSLQGLIQSHLLSGGFKVFPSIVFGLQASTLWHFLRIQHDGVNFNDSEWEIVRCLAWSLTQSFQTPASDIVSSISNNKGLNPVDNFPKIMAAFISYFSKHQVTQEKATLIFRLLFEEMSGDSVNFNLRKRAKNEENKEKKEEKFDPDHLPTDKEIADCIISTANIDEFDPCSGLHECEKIIKGTEKMPADYFDKLTKIARNSKAFKTTESVFYVFCDLLQCDLTQSKVALAFDSYPGVPYRYSSLINSSELSEIYLESILLKKRTGRYLLDDTTKEWKRESLDRVKPEALEKYTLELVKDYFTPQIGIWTAKRKAYAYKQIILSVANLEGSSFEDFNTQLAEIKFTVADMTIKLSRMEVLECLNTIQTDHPNYQDRLRNLGMALIIGNWTPAPACQLRRSVQLILKIFEAFSDLKEIIQKEILKEPVCCRPAEKPNRHGHTVDNIYPGLLNWSQEYEDKIMKIKKNKSIHLVRMKEFTLYYKELLEVISTGAYEDGRDTLMRYIIETNKEASYLNKIKELIEKIKGIDIEKIGKDRWAPLAEETNKRIVKRVHPMKEILNLLTLVAKLT</sequence>
<dbReference type="AlphaFoldDB" id="A0A1R2BP71"/>
<organism evidence="1 2">
    <name type="scientific">Stentor coeruleus</name>
    <dbReference type="NCBI Taxonomy" id="5963"/>
    <lineage>
        <taxon>Eukaryota</taxon>
        <taxon>Sar</taxon>
        <taxon>Alveolata</taxon>
        <taxon>Ciliophora</taxon>
        <taxon>Postciliodesmatophora</taxon>
        <taxon>Heterotrichea</taxon>
        <taxon>Heterotrichida</taxon>
        <taxon>Stentoridae</taxon>
        <taxon>Stentor</taxon>
    </lineage>
</organism>
<evidence type="ECO:0000313" key="2">
    <source>
        <dbReference type="Proteomes" id="UP000187209"/>
    </source>
</evidence>
<evidence type="ECO:0000313" key="1">
    <source>
        <dbReference type="EMBL" id="OMJ78537.1"/>
    </source>
</evidence>
<accession>A0A1R2BP71</accession>
<proteinExistence type="predicted"/>
<dbReference type="SUPFAM" id="SSF53300">
    <property type="entry name" value="vWA-like"/>
    <property type="match status" value="1"/>
</dbReference>
<gene>
    <name evidence="1" type="ORF">SteCoe_21643</name>
</gene>
<evidence type="ECO:0008006" key="3">
    <source>
        <dbReference type="Google" id="ProtNLM"/>
    </source>
</evidence>
<keyword evidence="2" id="KW-1185">Reference proteome</keyword>
<dbReference type="InterPro" id="IPR036465">
    <property type="entry name" value="vWFA_dom_sf"/>
</dbReference>